<keyword evidence="1" id="KW-0472">Membrane</keyword>
<evidence type="ECO:0000313" key="2">
    <source>
        <dbReference type="EMBL" id="CAL1707061.1"/>
    </source>
</evidence>
<protein>
    <submittedName>
        <fullName evidence="2">Uncharacterized protein</fullName>
    </submittedName>
</protein>
<accession>A0ABP1DGU9</accession>
<keyword evidence="1" id="KW-0812">Transmembrane</keyword>
<feature type="transmembrane region" description="Helical" evidence="1">
    <location>
        <begin position="30"/>
        <end position="52"/>
    </location>
</feature>
<reference evidence="3" key="1">
    <citation type="submission" date="2024-04" db="EMBL/GenBank/DDBJ databases">
        <authorList>
            <person name="Shaw F."/>
            <person name="Minotto A."/>
        </authorList>
    </citation>
    <scope>NUCLEOTIDE SEQUENCE [LARGE SCALE GENOMIC DNA]</scope>
</reference>
<gene>
    <name evidence="2" type="ORF">GFSPODELE1_LOCUS6177</name>
</gene>
<dbReference type="EMBL" id="OZ037947">
    <property type="protein sequence ID" value="CAL1707061.1"/>
    <property type="molecule type" value="Genomic_DNA"/>
</dbReference>
<sequence>MLLETRDALACHTNIRFPSPIGGVPFSLDFAPSIIFAILYGMLIPLALYRWISKSSRTLTLFGTTTFAIERVVAMALRAKQSHNALDRTSRTLTRYMQVSWGTGYISLATALTTFLRALLVNATLPSSSSSSSPATHVESGSDGFIIMEEAPRAVTEEDRLNDRLWYRRVFDVTNWLYLVATVLGIVSGSIYDKAETDQGQANLIQGLRYASTGMAFGLTVAVQGIAISSILYTRNVIRSSALIVVGLTCLLDIICVYHLIIMRSHTTSLTSLESGSLNSTSDKALFYIFQIAPEWITAATVLGINARERFKTGLWGEEFLTKDKKPSS</sequence>
<feature type="transmembrane region" description="Helical" evidence="1">
    <location>
        <begin position="173"/>
        <end position="192"/>
    </location>
</feature>
<feature type="transmembrane region" description="Helical" evidence="1">
    <location>
        <begin position="212"/>
        <end position="233"/>
    </location>
</feature>
<evidence type="ECO:0000256" key="1">
    <source>
        <dbReference type="SAM" id="Phobius"/>
    </source>
</evidence>
<organism evidence="2 3">
    <name type="scientific">Somion occarium</name>
    <dbReference type="NCBI Taxonomy" id="3059160"/>
    <lineage>
        <taxon>Eukaryota</taxon>
        <taxon>Fungi</taxon>
        <taxon>Dikarya</taxon>
        <taxon>Basidiomycota</taxon>
        <taxon>Agaricomycotina</taxon>
        <taxon>Agaricomycetes</taxon>
        <taxon>Polyporales</taxon>
        <taxon>Cerrenaceae</taxon>
        <taxon>Somion</taxon>
    </lineage>
</organism>
<feature type="transmembrane region" description="Helical" evidence="1">
    <location>
        <begin position="242"/>
        <end position="265"/>
    </location>
</feature>
<evidence type="ECO:0000313" key="3">
    <source>
        <dbReference type="Proteomes" id="UP001497453"/>
    </source>
</evidence>
<name>A0ABP1DGU9_9APHY</name>
<dbReference type="Proteomes" id="UP001497453">
    <property type="component" value="Chromosome 4"/>
</dbReference>
<proteinExistence type="predicted"/>
<feature type="transmembrane region" description="Helical" evidence="1">
    <location>
        <begin position="285"/>
        <end position="305"/>
    </location>
</feature>
<keyword evidence="1" id="KW-1133">Transmembrane helix</keyword>
<keyword evidence="3" id="KW-1185">Reference proteome</keyword>